<dbReference type="GO" id="GO:0030694">
    <property type="term" value="C:bacterial-type flagellum basal body, rod"/>
    <property type="evidence" value="ECO:0007669"/>
    <property type="project" value="UniProtKB-UniRule"/>
</dbReference>
<organism evidence="8 9">
    <name type="scientific">Cohaesibacter celericrescens</name>
    <dbReference type="NCBI Taxonomy" id="2067669"/>
    <lineage>
        <taxon>Bacteria</taxon>
        <taxon>Pseudomonadati</taxon>
        <taxon>Pseudomonadota</taxon>
        <taxon>Alphaproteobacteria</taxon>
        <taxon>Hyphomicrobiales</taxon>
        <taxon>Cohaesibacteraceae</taxon>
    </lineage>
</organism>
<feature type="domain" description="Flagellar hook protein FlgE/F/G-like D1" evidence="6">
    <location>
        <begin position="80"/>
        <end position="144"/>
    </location>
</feature>
<dbReference type="PANTHER" id="PTHR30435">
    <property type="entry name" value="FLAGELLAR PROTEIN"/>
    <property type="match status" value="1"/>
</dbReference>
<comment type="similarity">
    <text evidence="2 4">Belongs to the flagella basal body rod proteins family.</text>
</comment>
<dbReference type="NCBIfam" id="TIGR02490">
    <property type="entry name" value="flgF"/>
    <property type="match status" value="1"/>
</dbReference>
<evidence type="ECO:0000313" key="9">
    <source>
        <dbReference type="Proteomes" id="UP000234881"/>
    </source>
</evidence>
<evidence type="ECO:0000256" key="4">
    <source>
        <dbReference type="RuleBase" id="RU362116"/>
    </source>
</evidence>
<dbReference type="EMBL" id="PKUQ01000050">
    <property type="protein sequence ID" value="PLW75504.1"/>
    <property type="molecule type" value="Genomic_DNA"/>
</dbReference>
<reference evidence="8 9" key="1">
    <citation type="submission" date="2018-01" db="EMBL/GenBank/DDBJ databases">
        <title>The draft genome sequence of Cohaesibacter sp. H1304.</title>
        <authorList>
            <person name="Wang N.-N."/>
            <person name="Du Z.-J."/>
        </authorList>
    </citation>
    <scope>NUCLEOTIDE SEQUENCE [LARGE SCALE GENOMIC DNA]</scope>
    <source>
        <strain evidence="8 9">H1304</strain>
    </source>
</reference>
<dbReference type="GO" id="GO:0071978">
    <property type="term" value="P:bacterial-type flagellum-dependent swarming motility"/>
    <property type="evidence" value="ECO:0007669"/>
    <property type="project" value="TreeGrafter"/>
</dbReference>
<dbReference type="InterPro" id="IPR053967">
    <property type="entry name" value="LlgE_F_G-like_D1"/>
</dbReference>
<evidence type="ECO:0000259" key="5">
    <source>
        <dbReference type="Pfam" id="PF06429"/>
    </source>
</evidence>
<keyword evidence="8" id="KW-0969">Cilium</keyword>
<dbReference type="OrthoDB" id="9804559at2"/>
<comment type="subunit">
    <text evidence="4">The basal body constitutes a major portion of the flagellar organelle and consists of five rings (E,L,P,S, and M) mounted on a central rod. The rod consists of about 26 subunits of FlgG in the distal portion, and FlgB, FlgC and FlgF are thought to build up the proximal portion of the rod with about 6 subunits each.</text>
</comment>
<comment type="subcellular location">
    <subcellularLocation>
        <location evidence="1 4">Bacterial flagellum basal body</location>
    </subcellularLocation>
</comment>
<evidence type="ECO:0000313" key="8">
    <source>
        <dbReference type="EMBL" id="PLW78911.1"/>
    </source>
</evidence>
<feature type="domain" description="Flagellar basal-body/hook protein C-terminal" evidence="5">
    <location>
        <begin position="191"/>
        <end position="234"/>
    </location>
</feature>
<dbReference type="Pfam" id="PF22692">
    <property type="entry name" value="LlgE_F_G_D1"/>
    <property type="match status" value="1"/>
</dbReference>
<evidence type="ECO:0000256" key="3">
    <source>
        <dbReference type="ARBA" id="ARBA00023143"/>
    </source>
</evidence>
<dbReference type="NCBIfam" id="NF009282">
    <property type="entry name" value="PRK12642.1"/>
    <property type="match status" value="1"/>
</dbReference>
<protein>
    <recommendedName>
        <fullName evidence="4">Flagellar basal-body rod protein FlgF</fullName>
    </recommendedName>
</protein>
<sequence>MPSSTYVSLSAQVAMENRMNSIARNVANINTAGYRAEEISFSETMSDVSKAPVSFVSMGETYISRQQGAITKTGNALDLAIEGEAWFSIQRGNEVAYTRDGRLNLDQTGTLTTVNGEPILSANGTPIQMDPEGDSPYVQADGEVVQGEQNVGRIGLFELNEGEKLTRYGGSAVLPEGIAFPLQDLTKARIVQGFVEGSNVNAMTEMTKLIMISRAFESAAKAMETTENAQSEAIRELGSTS</sequence>
<accession>A0A2N5XWN1</accession>
<keyword evidence="9" id="KW-1185">Reference proteome</keyword>
<evidence type="ECO:0000259" key="6">
    <source>
        <dbReference type="Pfam" id="PF22692"/>
    </source>
</evidence>
<keyword evidence="3 4" id="KW-0975">Bacterial flagellum</keyword>
<keyword evidence="8" id="KW-0282">Flagellum</keyword>
<name>A0A2N5XWN1_9HYPH</name>
<evidence type="ECO:0000313" key="7">
    <source>
        <dbReference type="EMBL" id="PLW75504.1"/>
    </source>
</evidence>
<keyword evidence="8" id="KW-0966">Cell projection</keyword>
<evidence type="ECO:0000256" key="2">
    <source>
        <dbReference type="ARBA" id="ARBA00009677"/>
    </source>
</evidence>
<dbReference type="Pfam" id="PF06429">
    <property type="entry name" value="Flg_bbr_C"/>
    <property type="match status" value="1"/>
</dbReference>
<comment type="caution">
    <text evidence="8">The sequence shown here is derived from an EMBL/GenBank/DDBJ whole genome shotgun (WGS) entry which is preliminary data.</text>
</comment>
<proteinExistence type="inferred from homology"/>
<dbReference type="AlphaFoldDB" id="A0A2N5XWN1"/>
<dbReference type="EMBL" id="PKUQ01000001">
    <property type="protein sequence ID" value="PLW78911.1"/>
    <property type="molecule type" value="Genomic_DNA"/>
</dbReference>
<dbReference type="RefSeq" id="WP_101531995.1">
    <property type="nucleotide sequence ID" value="NZ_PKUQ01000001.1"/>
</dbReference>
<evidence type="ECO:0000256" key="1">
    <source>
        <dbReference type="ARBA" id="ARBA00004117"/>
    </source>
</evidence>
<dbReference type="InterPro" id="IPR037925">
    <property type="entry name" value="FlgE/F/G-like"/>
</dbReference>
<dbReference type="InterPro" id="IPR012836">
    <property type="entry name" value="FlgF"/>
</dbReference>
<dbReference type="SUPFAM" id="SSF117143">
    <property type="entry name" value="Flagellar hook protein flgE"/>
    <property type="match status" value="1"/>
</dbReference>
<dbReference type="NCBIfam" id="TIGR03506">
    <property type="entry name" value="FlgEFG_subfam"/>
    <property type="match status" value="1"/>
</dbReference>
<dbReference type="Proteomes" id="UP000234881">
    <property type="component" value="Unassembled WGS sequence"/>
</dbReference>
<dbReference type="InterPro" id="IPR010930">
    <property type="entry name" value="Flg_bb/hook_C_dom"/>
</dbReference>
<gene>
    <name evidence="8" type="primary">flgF</name>
    <name evidence="8" type="ORF">C0081_01345</name>
    <name evidence="7" type="ORF">C0081_19385</name>
</gene>
<dbReference type="PANTHER" id="PTHR30435:SF19">
    <property type="entry name" value="FLAGELLAR BASAL-BODY ROD PROTEIN FLGG"/>
    <property type="match status" value="1"/>
</dbReference>
<dbReference type="InterPro" id="IPR020013">
    <property type="entry name" value="Flagellar_FlgE/F/G"/>
</dbReference>